<evidence type="ECO:0000259" key="1">
    <source>
        <dbReference type="Pfam" id="PF07727"/>
    </source>
</evidence>
<protein>
    <submittedName>
        <fullName evidence="2">Retrovirus-related Pol polyprotein from transposon TNT 1-94</fullName>
    </submittedName>
</protein>
<organism evidence="2">
    <name type="scientific">Tanacetum cinerariifolium</name>
    <name type="common">Dalmatian daisy</name>
    <name type="synonym">Chrysanthemum cinerariifolium</name>
    <dbReference type="NCBI Taxonomy" id="118510"/>
    <lineage>
        <taxon>Eukaryota</taxon>
        <taxon>Viridiplantae</taxon>
        <taxon>Streptophyta</taxon>
        <taxon>Embryophyta</taxon>
        <taxon>Tracheophyta</taxon>
        <taxon>Spermatophyta</taxon>
        <taxon>Magnoliopsida</taxon>
        <taxon>eudicotyledons</taxon>
        <taxon>Gunneridae</taxon>
        <taxon>Pentapetalae</taxon>
        <taxon>asterids</taxon>
        <taxon>campanulids</taxon>
        <taxon>Asterales</taxon>
        <taxon>Asteraceae</taxon>
        <taxon>Asteroideae</taxon>
        <taxon>Anthemideae</taxon>
        <taxon>Anthemidinae</taxon>
        <taxon>Tanacetum</taxon>
    </lineage>
</organism>
<evidence type="ECO:0000313" key="2">
    <source>
        <dbReference type="EMBL" id="GEU80064.1"/>
    </source>
</evidence>
<dbReference type="Pfam" id="PF07727">
    <property type="entry name" value="RVT_2"/>
    <property type="match status" value="1"/>
</dbReference>
<sequence length="277" mass="32367">MSQDVMLCVMNSTAVFGDYVNLEMKKSEFCNKCLDLKAELVKRKNMVKRDDKSYTNQNALEIPEYFENNDLEAQLRAKDTTICKLKEHIKSMRENNKEKNVKQEMDEIETINIELEHNMAKLLYENELFHKEIEHLKKTCLSFTKPSEKLVAVTPMNKVKKVRFSEPLTSLSNIHKQVVQIVLWYLDSGDLSRSVFIRKQLQTDVIWCYFDAFLTSVELKNYKEAMLKPSWIDSIIEAIRIFIANAATKNMTIYQMDVKTAFLNGELHEVVFVSQPE</sequence>
<proteinExistence type="predicted"/>
<reference evidence="2" key="1">
    <citation type="journal article" date="2019" name="Sci. Rep.">
        <title>Draft genome of Tanacetum cinerariifolium, the natural source of mosquito coil.</title>
        <authorList>
            <person name="Yamashiro T."/>
            <person name="Shiraishi A."/>
            <person name="Satake H."/>
            <person name="Nakayama K."/>
        </authorList>
    </citation>
    <scope>NUCLEOTIDE SEQUENCE</scope>
</reference>
<dbReference type="AlphaFoldDB" id="A0A6L2N6C6"/>
<dbReference type="EMBL" id="BKCJ010008003">
    <property type="protein sequence ID" value="GEU80064.1"/>
    <property type="molecule type" value="Genomic_DNA"/>
</dbReference>
<accession>A0A6L2N6C6</accession>
<feature type="domain" description="Reverse transcriptase Ty1/copia-type" evidence="1">
    <location>
        <begin position="236"/>
        <end position="276"/>
    </location>
</feature>
<name>A0A6L2N6C6_TANCI</name>
<dbReference type="InterPro" id="IPR013103">
    <property type="entry name" value="RVT_2"/>
</dbReference>
<comment type="caution">
    <text evidence="2">The sequence shown here is derived from an EMBL/GenBank/DDBJ whole genome shotgun (WGS) entry which is preliminary data.</text>
</comment>
<gene>
    <name evidence="2" type="ORF">Tci_052042</name>
</gene>